<accession>A0A0K6FRS1</accession>
<feature type="compositionally biased region" description="Polar residues" evidence="1">
    <location>
        <begin position="162"/>
        <end position="171"/>
    </location>
</feature>
<evidence type="ECO:0000313" key="3">
    <source>
        <dbReference type="Proteomes" id="UP000044841"/>
    </source>
</evidence>
<keyword evidence="3" id="KW-1185">Reference proteome</keyword>
<sequence>MHRLLKRHHKVFDLGKDKPLQKGVTTSMITSWDVIFDAFEKRMRALCESWRQQRMNIELQVQWYANGLFEDWYKFSQSIPEPEDDYGDAWAEEDYDAGTEVDEDELAEYATRPPTATGYYDDDVPSISHPLDEEEDPNDATETQTVASVSDQTLHPAENSHGRSSSRTPSESGKYYFGVAELEERMSKLEGKQPHQVFSMDGQRYGLKAKDFSDFSKSKPILESRADKQSRISSSIAITESQLEAGRITIANPSVISKAAKVTKQIINTLLAPAKSLAELLGLVSDIIPPTEPVAEIFRGLLKLELDRQDNDKKIAVLYHSMTTMLVVLAKLDSVFHEEGELADALNQKLDDIVSLLNDFGNFCDVYYKHRTVVRFLRISRYNDMLSDFAEVFANTRHELEALILNHTTLIVMQTANTVNNIAQEISQLTKFMNTQTIRERDAQDLVKTKGGLEVVLKDNNLICQVSTKLGDPIPSTAQTKRSIDYMLNEDLGRQIKDNQALFLMKLQSVQEELTEAINKSTNTILARLDSGPYEIINDPDIKEVWKDMVSAVVAVG</sequence>
<evidence type="ECO:0000256" key="1">
    <source>
        <dbReference type="SAM" id="MobiDB-lite"/>
    </source>
</evidence>
<dbReference type="AlphaFoldDB" id="A0A0K6FRS1"/>
<proteinExistence type="predicted"/>
<dbReference type="EMBL" id="CYGV01000564">
    <property type="protein sequence ID" value="CUA68888.1"/>
    <property type="molecule type" value="Genomic_DNA"/>
</dbReference>
<organism evidence="2 3">
    <name type="scientific">Rhizoctonia solani</name>
    <dbReference type="NCBI Taxonomy" id="456999"/>
    <lineage>
        <taxon>Eukaryota</taxon>
        <taxon>Fungi</taxon>
        <taxon>Dikarya</taxon>
        <taxon>Basidiomycota</taxon>
        <taxon>Agaricomycotina</taxon>
        <taxon>Agaricomycetes</taxon>
        <taxon>Cantharellales</taxon>
        <taxon>Ceratobasidiaceae</taxon>
        <taxon>Rhizoctonia</taxon>
    </lineage>
</organism>
<dbReference type="Proteomes" id="UP000044841">
    <property type="component" value="Unassembled WGS sequence"/>
</dbReference>
<feature type="region of interest" description="Disordered" evidence="1">
    <location>
        <begin position="111"/>
        <end position="172"/>
    </location>
</feature>
<feature type="compositionally biased region" description="Polar residues" evidence="1">
    <location>
        <begin position="140"/>
        <end position="153"/>
    </location>
</feature>
<gene>
    <name evidence="2" type="ORF">RSOLAG22IIIB_13839</name>
</gene>
<reference evidence="2 3" key="1">
    <citation type="submission" date="2015-07" db="EMBL/GenBank/DDBJ databases">
        <authorList>
            <person name="Noorani M."/>
        </authorList>
    </citation>
    <scope>NUCLEOTIDE SEQUENCE [LARGE SCALE GENOMIC DNA]</scope>
    <source>
        <strain evidence="2">BBA 69670</strain>
    </source>
</reference>
<evidence type="ECO:0000313" key="2">
    <source>
        <dbReference type="EMBL" id="CUA68888.1"/>
    </source>
</evidence>
<name>A0A0K6FRS1_9AGAM</name>
<protein>
    <submittedName>
        <fullName evidence="2">Uncharacterized protein</fullName>
    </submittedName>
</protein>